<keyword evidence="3" id="KW-0808">Transferase</keyword>
<protein>
    <submittedName>
        <fullName evidence="3">Glycosyl transferase family 2</fullName>
    </submittedName>
</protein>
<dbReference type="PANTHER" id="PTHR22916:SF3">
    <property type="entry name" value="UDP-GLCNAC:BETAGAL BETA-1,3-N-ACETYLGLUCOSAMINYLTRANSFERASE-LIKE PROTEIN 1"/>
    <property type="match status" value="1"/>
</dbReference>
<dbReference type="Gene3D" id="3.90.550.10">
    <property type="entry name" value="Spore Coat Polysaccharide Biosynthesis Protein SpsA, Chain A"/>
    <property type="match status" value="1"/>
</dbReference>
<proteinExistence type="inferred from homology"/>
<reference evidence="4" key="1">
    <citation type="journal article" date="2016" name="Genome Announc.">
        <title>Complete Genome Sequence of Geobacillus thermoglucosidasius NCIMB 11955, the Progenitor of a Bioethanol Production Strain.</title>
        <authorList>
            <person name="Sheng L."/>
            <person name="Zhang Y."/>
            <person name="Minton N.P."/>
        </authorList>
    </citation>
    <scope>NUCLEOTIDE SEQUENCE [LARGE SCALE GENOMIC DNA]</scope>
    <source>
        <strain evidence="4">NCIMB 11955</strain>
    </source>
</reference>
<dbReference type="Pfam" id="PF00535">
    <property type="entry name" value="Glycos_transf_2"/>
    <property type="match status" value="1"/>
</dbReference>
<dbReference type="AlphaFoldDB" id="A0AAN1D5I8"/>
<keyword evidence="4" id="KW-1185">Reference proteome</keyword>
<organism evidence="3 4">
    <name type="scientific">Parageobacillus thermoglucosidasius</name>
    <name type="common">Geobacillus thermoglucosidasius</name>
    <dbReference type="NCBI Taxonomy" id="1426"/>
    <lineage>
        <taxon>Bacteria</taxon>
        <taxon>Bacillati</taxon>
        <taxon>Bacillota</taxon>
        <taxon>Bacilli</taxon>
        <taxon>Bacillales</taxon>
        <taxon>Anoxybacillaceae</taxon>
        <taxon>Parageobacillus</taxon>
    </lineage>
</organism>
<dbReference type="KEGG" id="ptl:AOT13_01425"/>
<dbReference type="GO" id="GO:0016758">
    <property type="term" value="F:hexosyltransferase activity"/>
    <property type="evidence" value="ECO:0007669"/>
    <property type="project" value="UniProtKB-ARBA"/>
</dbReference>
<feature type="domain" description="Glycosyltransferase 2-like" evidence="2">
    <location>
        <begin position="6"/>
        <end position="139"/>
    </location>
</feature>
<accession>A0AAN1D5I8</accession>
<dbReference type="SUPFAM" id="SSF53448">
    <property type="entry name" value="Nucleotide-diphospho-sugar transferases"/>
    <property type="match status" value="1"/>
</dbReference>
<dbReference type="InterPro" id="IPR029044">
    <property type="entry name" value="Nucleotide-diphossugar_trans"/>
</dbReference>
<dbReference type="InterPro" id="IPR001173">
    <property type="entry name" value="Glyco_trans_2-like"/>
</dbReference>
<evidence type="ECO:0000256" key="1">
    <source>
        <dbReference type="ARBA" id="ARBA00006739"/>
    </source>
</evidence>
<dbReference type="RefSeq" id="WP_003247854.1">
    <property type="nucleotide sequence ID" value="NZ_AP025621.1"/>
</dbReference>
<gene>
    <name evidence="3" type="ORF">BCV53_01430</name>
</gene>
<comment type="similarity">
    <text evidence="1">Belongs to the glycosyltransferase 2 family.</text>
</comment>
<dbReference type="EMBL" id="CP016622">
    <property type="protein sequence ID" value="ANZ28891.1"/>
    <property type="molecule type" value="Genomic_DNA"/>
</dbReference>
<sequence>MNVKVSIIMGIYNCEKTLNESIDSILNQTYDNWELIMCDDGSTDNTYQIALEYSRKDKRIQVIKNGKNMGLAKTLNNCLEISTGEYIMRHDGDDIMVRDRIEKQIKFMNTHDCDACGAGAYVFDEKGVWGIRQPPMLPDKRCMIVSAPFIHPTVIMKKESLLRVGGYSDTKLTRQRLEDYDLWIKFFEHNFILKNIQEPLIYYREDRNAYSRRKKKFRLAETSARLDACKRLNIPYSQRIFALKPLVAMVIPNSIMRYYHTKRAKI</sequence>
<dbReference type="GeneID" id="56924137"/>
<evidence type="ECO:0000259" key="2">
    <source>
        <dbReference type="Pfam" id="PF00535"/>
    </source>
</evidence>
<dbReference type="Proteomes" id="UP000093052">
    <property type="component" value="Chromosome"/>
</dbReference>
<evidence type="ECO:0000313" key="3">
    <source>
        <dbReference type="EMBL" id="ANZ28891.1"/>
    </source>
</evidence>
<dbReference type="PANTHER" id="PTHR22916">
    <property type="entry name" value="GLYCOSYLTRANSFERASE"/>
    <property type="match status" value="1"/>
</dbReference>
<evidence type="ECO:0000313" key="4">
    <source>
        <dbReference type="Proteomes" id="UP000093052"/>
    </source>
</evidence>
<name>A0AAN1D5I8_PARTM</name>